<dbReference type="NCBIfam" id="TIGR01479">
    <property type="entry name" value="GMP_PMI"/>
    <property type="match status" value="1"/>
</dbReference>
<keyword evidence="6" id="KW-0547">Nucleotide-binding</keyword>
<evidence type="ECO:0000259" key="11">
    <source>
        <dbReference type="Pfam" id="PF01050"/>
    </source>
</evidence>
<evidence type="ECO:0000256" key="9">
    <source>
        <dbReference type="RuleBase" id="RU004190"/>
    </source>
</evidence>
<proteinExistence type="inferred from homology"/>
<dbReference type="InterPro" id="IPR001538">
    <property type="entry name" value="Man6P_isomerase-2_C"/>
</dbReference>
<comment type="pathway">
    <text evidence="1">Nucleotide-sugar biosynthesis; GDP-alpha-D-mannose biosynthesis; GDP-alpha-D-mannose from alpha-D-mannose 1-phosphate (GTP route): step 1/1.</text>
</comment>
<dbReference type="GO" id="GO:0000271">
    <property type="term" value="P:polysaccharide biosynthetic process"/>
    <property type="evidence" value="ECO:0007669"/>
    <property type="project" value="InterPro"/>
</dbReference>
<evidence type="ECO:0000256" key="4">
    <source>
        <dbReference type="ARBA" id="ARBA00022679"/>
    </source>
</evidence>
<dbReference type="GO" id="GO:0004475">
    <property type="term" value="F:mannose-1-phosphate guanylyltransferase (GTP) activity"/>
    <property type="evidence" value="ECO:0007669"/>
    <property type="project" value="UniProtKB-EC"/>
</dbReference>
<keyword evidence="5 13" id="KW-0548">Nucleotidyltransferase</keyword>
<dbReference type="EMBL" id="CP012508">
    <property type="protein sequence ID" value="ALB21303.1"/>
    <property type="molecule type" value="Genomic_DNA"/>
</dbReference>
<feature type="domain" description="Nucleotidyl transferase" evidence="10">
    <location>
        <begin position="4"/>
        <end position="287"/>
    </location>
</feature>
<evidence type="ECO:0000256" key="3">
    <source>
        <dbReference type="ARBA" id="ARBA00012387"/>
    </source>
</evidence>
<dbReference type="InterPro" id="IPR014710">
    <property type="entry name" value="RmlC-like_jellyroll"/>
</dbReference>
<dbReference type="CDD" id="cd02509">
    <property type="entry name" value="GDP-M1P_Guanylyltransferase"/>
    <property type="match status" value="1"/>
</dbReference>
<dbReference type="InterPro" id="IPR006375">
    <property type="entry name" value="Man1P_GuaTrfase/Man6P_Isoase"/>
</dbReference>
<evidence type="ECO:0000256" key="8">
    <source>
        <dbReference type="ARBA" id="ARBA00047343"/>
    </source>
</evidence>
<evidence type="ECO:0000259" key="10">
    <source>
        <dbReference type="Pfam" id="PF00483"/>
    </source>
</evidence>
<evidence type="ECO:0000256" key="1">
    <source>
        <dbReference type="ARBA" id="ARBA00004823"/>
    </source>
</evidence>
<dbReference type="CDD" id="cd02213">
    <property type="entry name" value="cupin_PMI_typeII_C"/>
    <property type="match status" value="1"/>
</dbReference>
<dbReference type="RefSeq" id="WP_017376176.1">
    <property type="nucleotide sequence ID" value="NZ_CP012508.1"/>
</dbReference>
<dbReference type="InterPro" id="IPR054566">
    <property type="entry name" value="ManC/GMP-like_b-helix"/>
</dbReference>
<dbReference type="FunFam" id="2.60.120.10:FF:000032">
    <property type="entry name" value="Mannose-1-phosphate guanylyltransferase/mannose-6-phosphate isomerase"/>
    <property type="match status" value="1"/>
</dbReference>
<evidence type="ECO:0000256" key="7">
    <source>
        <dbReference type="ARBA" id="ARBA00023134"/>
    </source>
</evidence>
<dbReference type="GO" id="GO:0005525">
    <property type="term" value="F:GTP binding"/>
    <property type="evidence" value="ECO:0007669"/>
    <property type="project" value="UniProtKB-KW"/>
</dbReference>
<evidence type="ECO:0000256" key="2">
    <source>
        <dbReference type="ARBA" id="ARBA00006115"/>
    </source>
</evidence>
<dbReference type="Pfam" id="PF00483">
    <property type="entry name" value="NTP_transferase"/>
    <property type="match status" value="1"/>
</dbReference>
<dbReference type="GO" id="GO:0009298">
    <property type="term" value="P:GDP-mannose biosynthetic process"/>
    <property type="evidence" value="ECO:0007669"/>
    <property type="project" value="UniProtKB-UniPathway"/>
</dbReference>
<dbReference type="InterPro" id="IPR005835">
    <property type="entry name" value="NTP_transferase_dom"/>
</dbReference>
<comment type="catalytic activity">
    <reaction evidence="8">
        <text>alpha-D-mannose 1-phosphate + GTP + H(+) = GDP-alpha-D-mannose + diphosphate</text>
        <dbReference type="Rhea" id="RHEA:15229"/>
        <dbReference type="ChEBI" id="CHEBI:15378"/>
        <dbReference type="ChEBI" id="CHEBI:33019"/>
        <dbReference type="ChEBI" id="CHEBI:37565"/>
        <dbReference type="ChEBI" id="CHEBI:57527"/>
        <dbReference type="ChEBI" id="CHEBI:58409"/>
        <dbReference type="EC" id="2.7.7.13"/>
    </reaction>
</comment>
<evidence type="ECO:0000256" key="6">
    <source>
        <dbReference type="ARBA" id="ARBA00022741"/>
    </source>
</evidence>
<gene>
    <name evidence="13" type="ORF">KU39_117</name>
</gene>
<dbReference type="PANTHER" id="PTHR46390">
    <property type="entry name" value="MANNOSE-1-PHOSPHATE GUANYLYLTRANSFERASE"/>
    <property type="match status" value="1"/>
</dbReference>
<dbReference type="InterPro" id="IPR049577">
    <property type="entry name" value="GMPP_N"/>
</dbReference>
<dbReference type="PANTHER" id="PTHR46390:SF1">
    <property type="entry name" value="MANNOSE-1-PHOSPHATE GUANYLYLTRANSFERASE"/>
    <property type="match status" value="1"/>
</dbReference>
<dbReference type="OrthoDB" id="9806359at2"/>
<evidence type="ECO:0000313" key="13">
    <source>
        <dbReference type="EMBL" id="ALB21303.1"/>
    </source>
</evidence>
<dbReference type="Pfam" id="PF01050">
    <property type="entry name" value="MannoseP_isomer"/>
    <property type="match status" value="1"/>
</dbReference>
<evidence type="ECO:0000256" key="5">
    <source>
        <dbReference type="ARBA" id="ARBA00022695"/>
    </source>
</evidence>
<evidence type="ECO:0000313" key="14">
    <source>
        <dbReference type="Proteomes" id="UP000029558"/>
    </source>
</evidence>
<dbReference type="Proteomes" id="UP000029558">
    <property type="component" value="Chromosome"/>
</dbReference>
<reference evidence="13 14" key="1">
    <citation type="journal article" date="2014" name="Genome Announc.">
        <title>Comparative Genome Analysis of Two Isolates of the Fish Pathogen Piscirickettsia salmonis from Different Hosts Reveals Major Differences in Virulence-Associated Secretion Systems.</title>
        <authorList>
            <person name="Bohle H."/>
            <person name="Henriquez P."/>
            <person name="Grothusen H."/>
            <person name="Navas E."/>
            <person name="Sandoval A."/>
            <person name="Bustamante F."/>
            <person name="Bustos P."/>
            <person name="Mancilla M."/>
        </authorList>
    </citation>
    <scope>NUCLEOTIDE SEQUENCE [LARGE SCALE GENOMIC DNA]</scope>
    <source>
        <strain evidence="14">B1-32597</strain>
    </source>
</reference>
<dbReference type="Gene3D" id="3.90.550.10">
    <property type="entry name" value="Spore Coat Polysaccharide Biosynthesis Protein SpsA, Chain A"/>
    <property type="match status" value="1"/>
</dbReference>
<dbReference type="SUPFAM" id="SSF53448">
    <property type="entry name" value="Nucleotide-diphospho-sugar transferases"/>
    <property type="match status" value="1"/>
</dbReference>
<evidence type="ECO:0000259" key="12">
    <source>
        <dbReference type="Pfam" id="PF22640"/>
    </source>
</evidence>
<protein>
    <recommendedName>
        <fullName evidence="3">mannose-1-phosphate guanylyltransferase</fullName>
        <ecNumber evidence="3">2.7.7.13</ecNumber>
    </recommendedName>
</protein>
<name>A0A1L6TFZ1_PISSA</name>
<dbReference type="SUPFAM" id="SSF51182">
    <property type="entry name" value="RmlC-like cupins"/>
    <property type="match status" value="1"/>
</dbReference>
<dbReference type="InterPro" id="IPR011051">
    <property type="entry name" value="RmlC_Cupin_sf"/>
</dbReference>
<feature type="domain" description="Mannose-6-phosphate isomerase type II C-terminal" evidence="11">
    <location>
        <begin position="352"/>
        <end position="465"/>
    </location>
</feature>
<dbReference type="InterPro" id="IPR029044">
    <property type="entry name" value="Nucleotide-diphossugar_trans"/>
</dbReference>
<dbReference type="InterPro" id="IPR051161">
    <property type="entry name" value="Mannose-6P_isomerase_type2"/>
</dbReference>
<dbReference type="Gene3D" id="2.60.120.10">
    <property type="entry name" value="Jelly Rolls"/>
    <property type="match status" value="1"/>
</dbReference>
<keyword evidence="13" id="KW-0413">Isomerase</keyword>
<dbReference type="FunFam" id="3.90.550.10:FF:000046">
    <property type="entry name" value="Mannose-1-phosphate guanylyltransferase (GDP)"/>
    <property type="match status" value="1"/>
</dbReference>
<accession>A0A1L6TFZ1</accession>
<keyword evidence="4 13" id="KW-0808">Transferase</keyword>
<dbReference type="GO" id="GO:0016853">
    <property type="term" value="F:isomerase activity"/>
    <property type="evidence" value="ECO:0007669"/>
    <property type="project" value="UniProtKB-KW"/>
</dbReference>
<comment type="similarity">
    <text evidence="2 9">Belongs to the mannose-6-phosphate isomerase type 2 family.</text>
</comment>
<dbReference type="AlphaFoldDB" id="A0A1L6TFZ1"/>
<sequence length="466" mass="52446">MIYPVILSGGSGSRLWPLSRALYPKQLLPIATERTMLQDTVSRLTEKTLFASPTIICNHEHRFIVAEQLREQHITNSKVILEPCGRNTAPAAVIAALSVLETDPEGDVLLLPSDHLIKKQEHFIQAIQAAQQAAEDEQLVTFGIKPSHPETGYGYIQAGHALNQSQHAFKANRFVEKPDIKTAEKYLASGDYSWNSGIFFFKAKTLINIAKDLIPHTLTQCELALINSTKDLDFYRLNEKEFAQCEDVSIDYAIMEKATNTVVIPVDLGWSDVGSWSALWQVSKKDSQGNYIQGDIINQGSKNCYLRSDGPLIASVGINNLIVVATEDAVLIADKDDTQNVKKIVEQLKQDKRYEHRHHTKIYRPWGWVQSLDQGLGFEIKRLSIKPGQTLSKQRHMHRSEHWVVLAGTARITKGTEEAILLEPNQSAYIPIGEIHQLENPGKIDLEIIEVRSGSYLNEDDIERFY</sequence>
<feature type="domain" description="MannoseP isomerase/GMP-like beta-helix" evidence="12">
    <location>
        <begin position="297"/>
        <end position="348"/>
    </location>
</feature>
<dbReference type="EC" id="2.7.7.13" evidence="3"/>
<dbReference type="Pfam" id="PF22640">
    <property type="entry name" value="ManC_GMP_beta-helix"/>
    <property type="match status" value="1"/>
</dbReference>
<organism evidence="13 14">
    <name type="scientific">Piscirickettsia salmonis</name>
    <dbReference type="NCBI Taxonomy" id="1238"/>
    <lineage>
        <taxon>Bacteria</taxon>
        <taxon>Pseudomonadati</taxon>
        <taxon>Pseudomonadota</taxon>
        <taxon>Gammaproteobacteria</taxon>
        <taxon>Thiotrichales</taxon>
        <taxon>Piscirickettsiaceae</taxon>
        <taxon>Piscirickettsia</taxon>
    </lineage>
</organism>
<keyword evidence="7" id="KW-0342">GTP-binding</keyword>